<protein>
    <recommendedName>
        <fullName evidence="3">YopX protein domain-containing protein</fullName>
    </recommendedName>
</protein>
<dbReference type="EMBL" id="JBHIRY010000001">
    <property type="protein sequence ID" value="MFB5758941.1"/>
    <property type="molecule type" value="Genomic_DNA"/>
</dbReference>
<accession>A0ABV5BUV8</accession>
<evidence type="ECO:0000313" key="2">
    <source>
        <dbReference type="Proteomes" id="UP001580430"/>
    </source>
</evidence>
<proteinExistence type="predicted"/>
<reference evidence="1 2" key="1">
    <citation type="submission" date="2024-09" db="EMBL/GenBank/DDBJ databases">
        <title>Paenibacillus zeirhizospherea sp. nov., isolated from surface of the maize (Zea mays) roots in a horticulture field, Hungary.</title>
        <authorList>
            <person name="Marton D."/>
            <person name="Farkas M."/>
            <person name="Bedics A."/>
            <person name="Toth E."/>
            <person name="Tancsics A."/>
            <person name="Boka K."/>
            <person name="Marati G."/>
            <person name="Kriszt B."/>
            <person name="Cserhati M."/>
        </authorList>
    </citation>
    <scope>NUCLEOTIDE SEQUENCE [LARGE SCALE GENOMIC DNA]</scope>
    <source>
        <strain evidence="1 2">JCM 18446</strain>
    </source>
</reference>
<comment type="caution">
    <text evidence="1">The sequence shown here is derived from an EMBL/GenBank/DDBJ whole genome shotgun (WGS) entry which is preliminary data.</text>
</comment>
<dbReference type="InterPro" id="IPR023385">
    <property type="entry name" value="YopX-like_C"/>
</dbReference>
<evidence type="ECO:0008006" key="3">
    <source>
        <dbReference type="Google" id="ProtNLM"/>
    </source>
</evidence>
<keyword evidence="2" id="KW-1185">Reference proteome</keyword>
<organism evidence="1 2">
    <name type="scientific">Paenibacillus medicaginis</name>
    <dbReference type="NCBI Taxonomy" id="1470560"/>
    <lineage>
        <taxon>Bacteria</taxon>
        <taxon>Bacillati</taxon>
        <taxon>Bacillota</taxon>
        <taxon>Bacilli</taxon>
        <taxon>Bacillales</taxon>
        <taxon>Paenibacillaceae</taxon>
        <taxon>Paenibacillus</taxon>
    </lineage>
</organism>
<dbReference type="RefSeq" id="WP_375518193.1">
    <property type="nucleotide sequence ID" value="NZ_JBHIRY010000001.1"/>
</dbReference>
<dbReference type="SUPFAM" id="SSF159006">
    <property type="entry name" value="YopX-like"/>
    <property type="match status" value="1"/>
</dbReference>
<name>A0ABV5BUV8_9BACL</name>
<evidence type="ECO:0000313" key="1">
    <source>
        <dbReference type="EMBL" id="MFB5758941.1"/>
    </source>
</evidence>
<sequence length="62" mass="6821">MREEMLFPLHGTSSGVVKYIDGSYLLEDLDGKDGDYLFSESAEIKVVGNVWNNPELVGGTRA</sequence>
<dbReference type="Proteomes" id="UP001580430">
    <property type="component" value="Unassembled WGS sequence"/>
</dbReference>
<gene>
    <name evidence="1" type="ORF">ACE5LO_00910</name>
</gene>
<dbReference type="Gene3D" id="2.30.30.290">
    <property type="entry name" value="YopX-like domains"/>
    <property type="match status" value="1"/>
</dbReference>